<sequence length="610" mass="71688">MTDFGLKINEKYAQDYIQKKQKEELAHLKEKYAEAEQYDELKLLRAAARQKREGRQGSNLLDYLSDSQSEYSSSSEEDEVGEMATPQLDIQIIKTIEAIKNKDSRVYDNKANFYDEQEIKNAEQKWKEKQKALKASKPVTMKDYQRKILLEDGGIVDEEKELLQIKKNPLSHVEEQQLLKESFKVDIDEDEEDDSGLFLKRDKTTDEKEDEDKQYRSFLLENLSKGHDQEEAIKELDFFKESKTDPNQAFLVDFILNRGWIEKDGKKPKYEEIVADEVDEIVDYEAETYEKNFNFRFQEKDGTTIKTYSRNIDDSLRREDNKRKTKRKEKNERKLLEKQQKVEELKRLKNLKKAEIMEKLEKIKEITGNDHVGFNDIDLEKDYDPEEYDAQMSNVFNDDYYVNADSKKPEWNDDIEIDDIVSEDLLGKSKTISSKKSKKKNKGKEFGINEIEMDADYLPGGAYYRNKDNEDSTNNHGFVGESYNNDSQGEIPTKELKRDIDEYYQLNYEDIIGDLPTRFKYQSSKPVDFGLTPVEILLADDKELNEVVSLKKLAPFRPQWKVAKDMTKFNKKTMKSIKKRIQKRLPVWEEDFKVTDTNNKPTKGSKKAKK</sequence>
<dbReference type="InterPro" id="IPR024626">
    <property type="entry name" value="Kri1-like_C"/>
</dbReference>
<dbReference type="GO" id="GO:0000447">
    <property type="term" value="P:endonucleolytic cleavage in ITS1 to separate SSU-rRNA from 5.8S rRNA and LSU-rRNA from tricistronic rRNA transcript (SSU-rRNA, 5.8S rRNA, LSU-rRNA)"/>
    <property type="evidence" value="ECO:0007669"/>
    <property type="project" value="TreeGrafter"/>
</dbReference>
<dbReference type="Pfam" id="PF12936">
    <property type="entry name" value="Kri1_C"/>
    <property type="match status" value="1"/>
</dbReference>
<protein>
    <submittedName>
        <fullName evidence="5">Protein KRI1-like protein</fullName>
    </submittedName>
</protein>
<feature type="coiled-coil region" evidence="2">
    <location>
        <begin position="319"/>
        <end position="362"/>
    </location>
</feature>
<dbReference type="InterPro" id="IPR018034">
    <property type="entry name" value="Kri1"/>
</dbReference>
<organism evidence="5 6">
    <name type="scientific">Smittium culicis</name>
    <dbReference type="NCBI Taxonomy" id="133412"/>
    <lineage>
        <taxon>Eukaryota</taxon>
        <taxon>Fungi</taxon>
        <taxon>Fungi incertae sedis</taxon>
        <taxon>Zoopagomycota</taxon>
        <taxon>Kickxellomycotina</taxon>
        <taxon>Harpellomycetes</taxon>
        <taxon>Harpellales</taxon>
        <taxon>Legeriomycetaceae</taxon>
        <taxon>Smittium</taxon>
    </lineage>
</organism>
<feature type="region of interest" description="Disordered" evidence="3">
    <location>
        <begin position="467"/>
        <end position="491"/>
    </location>
</feature>
<evidence type="ECO:0000256" key="2">
    <source>
        <dbReference type="SAM" id="Coils"/>
    </source>
</evidence>
<feature type="compositionally biased region" description="Low complexity" evidence="3">
    <location>
        <begin position="60"/>
        <end position="74"/>
    </location>
</feature>
<evidence type="ECO:0000313" key="5">
    <source>
        <dbReference type="EMBL" id="OMJ07742.1"/>
    </source>
</evidence>
<evidence type="ECO:0000256" key="3">
    <source>
        <dbReference type="SAM" id="MobiDB-lite"/>
    </source>
</evidence>
<dbReference type="Proteomes" id="UP000187283">
    <property type="component" value="Unassembled WGS sequence"/>
</dbReference>
<keyword evidence="6" id="KW-1185">Reference proteome</keyword>
<dbReference type="Pfam" id="PF05178">
    <property type="entry name" value="Kri1"/>
    <property type="match status" value="1"/>
</dbReference>
<feature type="region of interest" description="Disordered" evidence="3">
    <location>
        <begin position="49"/>
        <end position="84"/>
    </location>
</feature>
<dbReference type="GO" id="GO:0030686">
    <property type="term" value="C:90S preribosome"/>
    <property type="evidence" value="ECO:0007669"/>
    <property type="project" value="TreeGrafter"/>
</dbReference>
<dbReference type="PANTHER" id="PTHR14490">
    <property type="entry name" value="ZINC FINGER, ZZ TYPE"/>
    <property type="match status" value="1"/>
</dbReference>
<dbReference type="GO" id="GO:0005730">
    <property type="term" value="C:nucleolus"/>
    <property type="evidence" value="ECO:0007669"/>
    <property type="project" value="TreeGrafter"/>
</dbReference>
<keyword evidence="2" id="KW-0175">Coiled coil</keyword>
<reference evidence="5 6" key="1">
    <citation type="submission" date="2017-01" db="EMBL/GenBank/DDBJ databases">
        <authorList>
            <person name="Mah S.A."/>
            <person name="Swanson W.J."/>
            <person name="Moy G.W."/>
            <person name="Vacquier V.D."/>
        </authorList>
    </citation>
    <scope>NUCLEOTIDE SEQUENCE [LARGE SCALE GENOMIC DNA]</scope>
    <source>
        <strain evidence="5 6">GSMNP</strain>
    </source>
</reference>
<dbReference type="EMBL" id="LSSN01005979">
    <property type="protein sequence ID" value="OMJ07742.1"/>
    <property type="molecule type" value="Genomic_DNA"/>
</dbReference>
<comment type="similarity">
    <text evidence="1">Belongs to the KRI1 family.</text>
</comment>
<evidence type="ECO:0000313" key="6">
    <source>
        <dbReference type="Proteomes" id="UP000187283"/>
    </source>
</evidence>
<comment type="caution">
    <text evidence="5">The sequence shown here is derived from an EMBL/GenBank/DDBJ whole genome shotgun (WGS) entry which is preliminary data.</text>
</comment>
<feature type="domain" description="Kri1-like C-terminal" evidence="4">
    <location>
        <begin position="495"/>
        <end position="577"/>
    </location>
</feature>
<dbReference type="AlphaFoldDB" id="A0A1R1WZD2"/>
<name>A0A1R1WZD2_9FUNG</name>
<dbReference type="PANTHER" id="PTHR14490:SF5">
    <property type="entry name" value="PROTEIN KRI1 HOMOLOG"/>
    <property type="match status" value="1"/>
</dbReference>
<dbReference type="STRING" id="133412.A0A1R1WZD2"/>
<dbReference type="OrthoDB" id="10252032at2759"/>
<gene>
    <name evidence="5" type="ORF">AYI70_g11996</name>
</gene>
<evidence type="ECO:0000256" key="1">
    <source>
        <dbReference type="ARBA" id="ARBA00007473"/>
    </source>
</evidence>
<accession>A0A1R1WZD2</accession>
<evidence type="ECO:0000259" key="4">
    <source>
        <dbReference type="Pfam" id="PF12936"/>
    </source>
</evidence>
<proteinExistence type="inferred from homology"/>
<feature type="compositionally biased region" description="Polar residues" evidence="3">
    <location>
        <begin position="472"/>
        <end position="490"/>
    </location>
</feature>